<dbReference type="AlphaFoldDB" id="A0A841EI59"/>
<dbReference type="EMBL" id="JACHKT010000017">
    <property type="protein sequence ID" value="MBB6003887.1"/>
    <property type="molecule type" value="Genomic_DNA"/>
</dbReference>
<accession>A0A841EI59</accession>
<protein>
    <submittedName>
        <fullName evidence="1">Uncharacterized protein</fullName>
    </submittedName>
</protein>
<proteinExistence type="predicted"/>
<sequence>MSELLEQFEKLIKEKTVVFNHDVEDGFFIKVCNRGENFLQIAEIEPEYHKTIESAIVAAVGYLKKQEEDFEKVIKGIQDRNKR</sequence>
<keyword evidence="2" id="KW-1185">Reference proteome</keyword>
<evidence type="ECO:0000313" key="1">
    <source>
        <dbReference type="EMBL" id="MBB6003887.1"/>
    </source>
</evidence>
<dbReference type="Proteomes" id="UP000524404">
    <property type="component" value="Unassembled WGS sequence"/>
</dbReference>
<name>A0A841EI59_9BACT</name>
<organism evidence="1 2">
    <name type="scientific">Arcicella rosea</name>
    <dbReference type="NCBI Taxonomy" id="502909"/>
    <lineage>
        <taxon>Bacteria</taxon>
        <taxon>Pseudomonadati</taxon>
        <taxon>Bacteroidota</taxon>
        <taxon>Cytophagia</taxon>
        <taxon>Cytophagales</taxon>
        <taxon>Flectobacillaceae</taxon>
        <taxon>Arcicella</taxon>
    </lineage>
</organism>
<dbReference type="RefSeq" id="WP_184134569.1">
    <property type="nucleotide sequence ID" value="NZ_JACHKT010000017.1"/>
</dbReference>
<evidence type="ECO:0000313" key="2">
    <source>
        <dbReference type="Proteomes" id="UP000524404"/>
    </source>
</evidence>
<reference evidence="1 2" key="1">
    <citation type="submission" date="2020-08" db="EMBL/GenBank/DDBJ databases">
        <title>Functional genomics of gut bacteria from endangered species of beetles.</title>
        <authorList>
            <person name="Carlos-Shanley C."/>
        </authorList>
    </citation>
    <scope>NUCLEOTIDE SEQUENCE [LARGE SCALE GENOMIC DNA]</scope>
    <source>
        <strain evidence="1 2">S00070</strain>
    </source>
</reference>
<gene>
    <name evidence="1" type="ORF">HNP25_002546</name>
</gene>
<comment type="caution">
    <text evidence="1">The sequence shown here is derived from an EMBL/GenBank/DDBJ whole genome shotgun (WGS) entry which is preliminary data.</text>
</comment>